<keyword evidence="2" id="KW-0645">Protease</keyword>
<dbReference type="GO" id="GO:0008237">
    <property type="term" value="F:metallopeptidase activity"/>
    <property type="evidence" value="ECO:0007669"/>
    <property type="project" value="UniProtKB-KW"/>
</dbReference>
<dbReference type="CDD" id="cd00146">
    <property type="entry name" value="PKD"/>
    <property type="match status" value="1"/>
</dbReference>
<dbReference type="Pfam" id="PF05572">
    <property type="entry name" value="Peptidase_M43"/>
    <property type="match status" value="1"/>
</dbReference>
<evidence type="ECO:0000256" key="8">
    <source>
        <dbReference type="ARBA" id="ARBA00023157"/>
    </source>
</evidence>
<dbReference type="InterPro" id="IPR008754">
    <property type="entry name" value="Peptidase_M43"/>
</dbReference>
<keyword evidence="4" id="KW-0732">Signal</keyword>
<dbReference type="InterPro" id="IPR035986">
    <property type="entry name" value="PKD_dom_sf"/>
</dbReference>
<keyword evidence="3" id="KW-0479">Metal-binding</keyword>
<dbReference type="SUPFAM" id="SSF49299">
    <property type="entry name" value="PKD domain"/>
    <property type="match status" value="1"/>
</dbReference>
<evidence type="ECO:0000256" key="3">
    <source>
        <dbReference type="ARBA" id="ARBA00022723"/>
    </source>
</evidence>
<name>A0A7K3WLX1_9FLAO</name>
<keyword evidence="8" id="KW-1015">Disulfide bond</keyword>
<dbReference type="Pfam" id="PF18911">
    <property type="entry name" value="PKD_4"/>
    <property type="match status" value="1"/>
</dbReference>
<keyword evidence="11" id="KW-1185">Reference proteome</keyword>
<dbReference type="NCBIfam" id="TIGR04183">
    <property type="entry name" value="Por_Secre_tail"/>
    <property type="match status" value="1"/>
</dbReference>
<dbReference type="RefSeq" id="WP_163283191.1">
    <property type="nucleotide sequence ID" value="NZ_JAAGVY010000003.1"/>
</dbReference>
<evidence type="ECO:0000259" key="9">
    <source>
        <dbReference type="PROSITE" id="PS50093"/>
    </source>
</evidence>
<dbReference type="Pfam" id="PF18962">
    <property type="entry name" value="Por_Secre_tail"/>
    <property type="match status" value="1"/>
</dbReference>
<evidence type="ECO:0000256" key="4">
    <source>
        <dbReference type="ARBA" id="ARBA00022729"/>
    </source>
</evidence>
<keyword evidence="7" id="KW-0482">Metalloprotease</keyword>
<dbReference type="PANTHER" id="PTHR47466">
    <property type="match status" value="1"/>
</dbReference>
<dbReference type="Gene3D" id="3.40.390.10">
    <property type="entry name" value="Collagenase (Catalytic Domain)"/>
    <property type="match status" value="1"/>
</dbReference>
<dbReference type="GO" id="GO:0046872">
    <property type="term" value="F:metal ion binding"/>
    <property type="evidence" value="ECO:0007669"/>
    <property type="project" value="UniProtKB-KW"/>
</dbReference>
<comment type="caution">
    <text evidence="10">The sequence shown here is derived from an EMBL/GenBank/DDBJ whole genome shotgun (WGS) entry which is preliminary data.</text>
</comment>
<dbReference type="SUPFAM" id="SSF55486">
    <property type="entry name" value="Metalloproteases ('zincins'), catalytic domain"/>
    <property type="match status" value="1"/>
</dbReference>
<dbReference type="InterPro" id="IPR000601">
    <property type="entry name" value="PKD_dom"/>
</dbReference>
<evidence type="ECO:0000256" key="2">
    <source>
        <dbReference type="ARBA" id="ARBA00022670"/>
    </source>
</evidence>
<dbReference type="PROSITE" id="PS50093">
    <property type="entry name" value="PKD"/>
    <property type="match status" value="1"/>
</dbReference>
<dbReference type="GO" id="GO:0006508">
    <property type="term" value="P:proteolysis"/>
    <property type="evidence" value="ECO:0007669"/>
    <property type="project" value="UniProtKB-KW"/>
</dbReference>
<evidence type="ECO:0000256" key="7">
    <source>
        <dbReference type="ARBA" id="ARBA00023049"/>
    </source>
</evidence>
<sequence>MRHYLTILSLFAFTCIFGQESEQTPYGDFNEHTEDQCAHTDIHERLMLQNPQYRAEQEAQQIAIENLVEQYKSGMVPKTGTIHTVPVVVHIIHKGEAIGTGSNISDEQVYSAINALNQDYRKMIGTAGDGDGADIEVEFCLAQRDPNGNASTGINRISGCSVTDYCTEGITAGNGQGASETSVKNLSRWPNQQYYNIWVVTEIEDNNGGSGIQGYAYFPTTSIVDGTVLLYNAFGTIGALKSYTNKNKTLTHEIGHAFALFHTFQGGTCTETNCTMQGDRVCDTPPTTLNSNCNNPACGGTQQVENYMDYTSQNCKNMFSEGQKLRMRAALENSRINLINSNGCEPITVTQADASIIAITKPVGNSCINMIQPVVTLTNVGSVNLNNVTIQYKTTGSWQNYSWTGLLGQNQSVDVTLPVYNGGWGQQTLYARTNLPNGSTDANSSNDQSTAGYNAVQNGHTLTLNIVKDVLGGQTTWLIRNSANETIASGGPYANFQSGTIETEIVCVDNGCYDFVIMDIMGDGICCENGNGSYTLEDENDNLLASGGDFGTQETTNFCFSSGGDPPVANFSAASTNICEGGSTTFTNLTTGDVDSYEWKFFGGSPFTVTGANPGTITYNTPGTYNVRLIATNQFGNDIELKSDYITVGSVQTWYADTDNDGHGDPNATIESCAQPTGYVTLGDDCNDNNGGDWNSCYDCLNVMNGTAELDNCGICDSNANNDCVQDCAGAWGGNAVMDNCGVCDSNSNNDCVQDCAGVWGGNAVMDNCGVCDSNPNNNCVQDCAGVWGGNAVIDNCEVCDSNPNNDCVQDCAGVWGGSAYIDNCGTCDSNSNNDCVQDCAGVWGGDAAMDNCGVCDSNPNNDCVQDCAGVWGGNAVIDNCEVCDSNPNNDCVQDCAGVWGGSAYLDNCGTCDSNSNNDCVQDCAGVWGGEAYYDDCGTCDNIIENDCILCEGVGITLISSLSPTCNGSENGEINITVSTVSNDYTLTWNNGMTGTVLTGLGSGTYQASLVEGECTAFLQVVLTEPAALLIAVQSIENDDCDDNPAGAASISVSGGTEPYIVTLNNVVITNMVLNSLSADTYVIDVLDGNSCSASANFTIEQMSCDSLSETQVEASICEQQNVGFYDSVNCQPVENVLNYAWELRRLPDLDNPINFTTTIPSFSGSDIPALIPGMIYQIRVKGVNPLIPSDFGSACELQFAINESKLISGDCGNLNLMIEDIVTATSVQGATDYEFRFENPITLARLYYYSDGESSCPLADVEDLELEVEYNVLVRAKYRNIWGEYGENCIVKVIPFIETTALTDEWCENYSINLQSDIILLQPIENASVYEIRISNEAENFEANLQSNQPEFSAISLEGVTPETYYQAQARALKEGAWTPWGEICNIAFGNPEILKLNMFIFPNPGSYGKQVNLQTKGDWENIIIEISDTQGHGLEKFKSDFKNLTPKELNISNFKPGMYFLHITHGKQTLSKKLLIQ</sequence>
<reference evidence="10 11" key="1">
    <citation type="submission" date="2020-02" db="EMBL/GenBank/DDBJ databases">
        <title>Out from the shadows clarifying the taxonomy of the family Cryomorphaceae and related taxa by utilizing the GTDB taxonomic framework.</title>
        <authorList>
            <person name="Bowman J.P."/>
        </authorList>
    </citation>
    <scope>NUCLEOTIDE SEQUENCE [LARGE SCALE GENOMIC DNA]</scope>
    <source>
        <strain evidence="10 11">QSSC 1-22</strain>
    </source>
</reference>
<dbReference type="Proteomes" id="UP000486602">
    <property type="component" value="Unassembled WGS sequence"/>
</dbReference>
<dbReference type="InterPro" id="IPR013783">
    <property type="entry name" value="Ig-like_fold"/>
</dbReference>
<dbReference type="PANTHER" id="PTHR47466:SF1">
    <property type="entry name" value="METALLOPROTEASE MEP1 (AFU_ORTHOLOGUE AFUA_1G07730)-RELATED"/>
    <property type="match status" value="1"/>
</dbReference>
<organism evidence="10 11">
    <name type="scientific">Cryomorpha ignava</name>
    <dbReference type="NCBI Taxonomy" id="101383"/>
    <lineage>
        <taxon>Bacteria</taxon>
        <taxon>Pseudomonadati</taxon>
        <taxon>Bacteroidota</taxon>
        <taxon>Flavobacteriia</taxon>
        <taxon>Flavobacteriales</taxon>
        <taxon>Cryomorphaceae</taxon>
        <taxon>Cryomorpha</taxon>
    </lineage>
</organism>
<protein>
    <submittedName>
        <fullName evidence="10">T9SS type A sorting domain-containing protein</fullName>
    </submittedName>
</protein>
<evidence type="ECO:0000256" key="5">
    <source>
        <dbReference type="ARBA" id="ARBA00022801"/>
    </source>
</evidence>
<comment type="similarity">
    <text evidence="1">Belongs to the peptidase M43B family.</text>
</comment>
<accession>A0A7K3WLX1</accession>
<keyword evidence="6" id="KW-0862">Zinc</keyword>
<dbReference type="Gene3D" id="2.60.40.10">
    <property type="entry name" value="Immunoglobulins"/>
    <property type="match status" value="1"/>
</dbReference>
<evidence type="ECO:0000256" key="1">
    <source>
        <dbReference type="ARBA" id="ARBA00008721"/>
    </source>
</evidence>
<evidence type="ECO:0000313" key="10">
    <source>
        <dbReference type="EMBL" id="NEN22464.1"/>
    </source>
</evidence>
<dbReference type="InterPro" id="IPR024079">
    <property type="entry name" value="MetalloPept_cat_dom_sf"/>
</dbReference>
<evidence type="ECO:0000256" key="6">
    <source>
        <dbReference type="ARBA" id="ARBA00022833"/>
    </source>
</evidence>
<proteinExistence type="inferred from homology"/>
<dbReference type="EMBL" id="JAAGVY010000003">
    <property type="protein sequence ID" value="NEN22464.1"/>
    <property type="molecule type" value="Genomic_DNA"/>
</dbReference>
<dbReference type="InterPro" id="IPR026444">
    <property type="entry name" value="Secre_tail"/>
</dbReference>
<gene>
    <name evidence="10" type="ORF">G3O08_02975</name>
</gene>
<keyword evidence="5" id="KW-0378">Hydrolase</keyword>
<feature type="domain" description="PKD" evidence="9">
    <location>
        <begin position="567"/>
        <end position="637"/>
    </location>
</feature>
<evidence type="ECO:0000313" key="11">
    <source>
        <dbReference type="Proteomes" id="UP000486602"/>
    </source>
</evidence>